<keyword evidence="2" id="KW-0812">Transmembrane</keyword>
<evidence type="ECO:0000256" key="2">
    <source>
        <dbReference type="SAM" id="Phobius"/>
    </source>
</evidence>
<dbReference type="InterPro" id="IPR052534">
    <property type="entry name" value="Extracell_DNA_Util/SecSys_Comp"/>
</dbReference>
<protein>
    <submittedName>
        <fullName evidence="3">Type IV pilus assembly protein PilN</fullName>
    </submittedName>
</protein>
<dbReference type="GO" id="GO:0043683">
    <property type="term" value="P:type IV pilus assembly"/>
    <property type="evidence" value="ECO:0007669"/>
    <property type="project" value="TreeGrafter"/>
</dbReference>
<feature type="transmembrane region" description="Helical" evidence="2">
    <location>
        <begin position="21"/>
        <end position="41"/>
    </location>
</feature>
<organism evidence="3 4">
    <name type="scientific">Marinospirillum alkaliphilum DSM 21637</name>
    <dbReference type="NCBI Taxonomy" id="1122209"/>
    <lineage>
        <taxon>Bacteria</taxon>
        <taxon>Pseudomonadati</taxon>
        <taxon>Pseudomonadota</taxon>
        <taxon>Gammaproteobacteria</taxon>
        <taxon>Oceanospirillales</taxon>
        <taxon>Oceanospirillaceae</taxon>
        <taxon>Marinospirillum</taxon>
    </lineage>
</organism>
<accession>A0A1K1W4W7</accession>
<dbReference type="OrthoDB" id="5296173at2"/>
<keyword evidence="1" id="KW-0175">Coiled coil</keyword>
<sequence>MSVGINLRPWREELRQKRQKTFAKQAGFALIAGLLVSALMWQASQQSIDSARQENAVIRQQMAILDREIREVIELRDKRTQLLQRIDVIQKLQQERPTTIQVMDQLTASLTDGVYLTDVRRNGNQLTINGIAQPPQAVSNWMRSLSTQPRFNEPVLRTLNANESATAARFDLILPIQGGAQ</sequence>
<evidence type="ECO:0000313" key="3">
    <source>
        <dbReference type="EMBL" id="SFX32473.1"/>
    </source>
</evidence>
<proteinExistence type="predicted"/>
<dbReference type="Pfam" id="PF05137">
    <property type="entry name" value="PilN"/>
    <property type="match status" value="1"/>
</dbReference>
<dbReference type="InterPro" id="IPR007813">
    <property type="entry name" value="PilN"/>
</dbReference>
<dbReference type="AlphaFoldDB" id="A0A1K1W4W7"/>
<gene>
    <name evidence="3" type="ORF">SAMN02745752_01288</name>
</gene>
<name>A0A1K1W4W7_9GAMM</name>
<feature type="coiled-coil region" evidence="1">
    <location>
        <begin position="48"/>
        <end position="85"/>
    </location>
</feature>
<evidence type="ECO:0000313" key="4">
    <source>
        <dbReference type="Proteomes" id="UP000182350"/>
    </source>
</evidence>
<dbReference type="GO" id="GO:0043107">
    <property type="term" value="P:type IV pilus-dependent motility"/>
    <property type="evidence" value="ECO:0007669"/>
    <property type="project" value="TreeGrafter"/>
</dbReference>
<keyword evidence="4" id="KW-1185">Reference proteome</keyword>
<dbReference type="PANTHER" id="PTHR40278">
    <property type="entry name" value="DNA UTILIZATION PROTEIN HOFN"/>
    <property type="match status" value="1"/>
</dbReference>
<evidence type="ECO:0000256" key="1">
    <source>
        <dbReference type="SAM" id="Coils"/>
    </source>
</evidence>
<dbReference type="PANTHER" id="PTHR40278:SF2">
    <property type="entry name" value="TYPE IV PILUS INNER MEMBRANE COMPONENT PILN"/>
    <property type="match status" value="1"/>
</dbReference>
<dbReference type="RefSeq" id="WP_072325518.1">
    <property type="nucleotide sequence ID" value="NZ_FPJW01000003.1"/>
</dbReference>
<keyword evidence="2" id="KW-1133">Transmembrane helix</keyword>
<dbReference type="Proteomes" id="UP000182350">
    <property type="component" value="Unassembled WGS sequence"/>
</dbReference>
<dbReference type="STRING" id="1122209.SAMN02745752_01288"/>
<dbReference type="EMBL" id="FPJW01000003">
    <property type="protein sequence ID" value="SFX32473.1"/>
    <property type="molecule type" value="Genomic_DNA"/>
</dbReference>
<keyword evidence="2" id="KW-0472">Membrane</keyword>
<reference evidence="3 4" key="1">
    <citation type="submission" date="2016-11" db="EMBL/GenBank/DDBJ databases">
        <authorList>
            <person name="Jaros S."/>
            <person name="Januszkiewicz K."/>
            <person name="Wedrychowicz H."/>
        </authorList>
    </citation>
    <scope>NUCLEOTIDE SEQUENCE [LARGE SCALE GENOMIC DNA]</scope>
    <source>
        <strain evidence="3 4">DSM 21637</strain>
    </source>
</reference>